<dbReference type="EMBL" id="JABTTE010000005">
    <property type="protein sequence ID" value="NSL51363.1"/>
    <property type="molecule type" value="Genomic_DNA"/>
</dbReference>
<evidence type="ECO:0000256" key="2">
    <source>
        <dbReference type="ARBA" id="ARBA00022448"/>
    </source>
</evidence>
<keyword evidence="2" id="KW-0813">Transport</keyword>
<dbReference type="PANTHER" id="PTHR33376">
    <property type="match status" value="1"/>
</dbReference>
<dbReference type="GO" id="GO:0055085">
    <property type="term" value="P:transmembrane transport"/>
    <property type="evidence" value="ECO:0007669"/>
    <property type="project" value="InterPro"/>
</dbReference>
<sequence>MKVFIATSIVIIICFIFIFVGFELNNENNSLTYDYEQEDLSNQIVINFSHVVAENTPKGLAAQKFAKLTERKTNGKVKVAVFPNGVLYAEGEEVDALIRGEVQMIAPAYSNMSELIPEWLILDLPYIFKDYEHVEAVLNGEVGKALLEKLQKHNIKGVAFWSNGFKQMTSNRNPLRKPSDFLGQRFRIMPSKALEDQFRMLGVRTNAMPFNQVYPNLENRFLDGQENTISNIYSKGFYKVQKYMTISNHGYLGYAVMMNQEFWDSLPEDLQQKIQEAMDETTDWLFSESIAINQQQLELIKSSSDIQIYELTDEERQQWIDFFQPLYEEYGERYGEKWIQEIQKLEPNGIKDKRD</sequence>
<keyword evidence="3" id="KW-0732">Signal</keyword>
<dbReference type="PANTHER" id="PTHR33376:SF7">
    <property type="entry name" value="C4-DICARBOXYLATE-BINDING PROTEIN DCTB"/>
    <property type="match status" value="1"/>
</dbReference>
<protein>
    <submittedName>
        <fullName evidence="5">TRAP transporter substrate-binding protein</fullName>
    </submittedName>
</protein>
<dbReference type="InterPro" id="IPR038404">
    <property type="entry name" value="TRAP_DctP_sf"/>
</dbReference>
<dbReference type="Pfam" id="PF03480">
    <property type="entry name" value="DctP"/>
    <property type="match status" value="1"/>
</dbReference>
<dbReference type="InterPro" id="IPR018389">
    <property type="entry name" value="DctP_fam"/>
</dbReference>
<keyword evidence="6" id="KW-1185">Reference proteome</keyword>
<proteinExistence type="inferred from homology"/>
<accession>A0A8J8GF93</accession>
<dbReference type="PIRSF" id="PIRSF006470">
    <property type="entry name" value="DctB"/>
    <property type="match status" value="1"/>
</dbReference>
<comment type="caution">
    <text evidence="5">The sequence shown here is derived from an EMBL/GenBank/DDBJ whole genome shotgun (WGS) entry which is preliminary data.</text>
</comment>
<keyword evidence="4" id="KW-0472">Membrane</keyword>
<dbReference type="Gene3D" id="3.40.190.170">
    <property type="entry name" value="Bacterial extracellular solute-binding protein, family 7"/>
    <property type="match status" value="1"/>
</dbReference>
<dbReference type="NCBIfam" id="NF037995">
    <property type="entry name" value="TRAP_S1"/>
    <property type="match status" value="1"/>
</dbReference>
<evidence type="ECO:0000256" key="1">
    <source>
        <dbReference type="ARBA" id="ARBA00009023"/>
    </source>
</evidence>
<dbReference type="RefSeq" id="WP_173730566.1">
    <property type="nucleotide sequence ID" value="NZ_JABTTE010000005.1"/>
</dbReference>
<evidence type="ECO:0000256" key="4">
    <source>
        <dbReference type="SAM" id="Phobius"/>
    </source>
</evidence>
<name>A0A8J8GF93_9BACI</name>
<dbReference type="NCBIfam" id="TIGR00787">
    <property type="entry name" value="dctP"/>
    <property type="match status" value="1"/>
</dbReference>
<feature type="transmembrane region" description="Helical" evidence="4">
    <location>
        <begin position="5"/>
        <end position="22"/>
    </location>
</feature>
<evidence type="ECO:0000256" key="3">
    <source>
        <dbReference type="ARBA" id="ARBA00022729"/>
    </source>
</evidence>
<dbReference type="AlphaFoldDB" id="A0A8J8GF93"/>
<comment type="similarity">
    <text evidence="1">Belongs to the bacterial solute-binding protein 7 family.</text>
</comment>
<reference evidence="5" key="1">
    <citation type="submission" date="2020-06" db="EMBL/GenBank/DDBJ databases">
        <title>A novel thermopfilic bacterium from Erzurum, Turkey.</title>
        <authorList>
            <person name="Adiguzel A."/>
            <person name="Ay H."/>
            <person name="Baltaci M.O."/>
        </authorList>
    </citation>
    <scope>NUCLEOTIDE SEQUENCE</scope>
    <source>
        <strain evidence="5">P2</strain>
    </source>
</reference>
<keyword evidence="4" id="KW-0812">Transmembrane</keyword>
<dbReference type="Proteomes" id="UP000625804">
    <property type="component" value="Unassembled WGS sequence"/>
</dbReference>
<gene>
    <name evidence="5" type="ORF">HR057_06205</name>
</gene>
<dbReference type="InterPro" id="IPR004682">
    <property type="entry name" value="TRAP_DctP"/>
</dbReference>
<keyword evidence="4" id="KW-1133">Transmembrane helix</keyword>
<evidence type="ECO:0000313" key="6">
    <source>
        <dbReference type="Proteomes" id="UP000625804"/>
    </source>
</evidence>
<dbReference type="GO" id="GO:0030288">
    <property type="term" value="C:outer membrane-bounded periplasmic space"/>
    <property type="evidence" value="ECO:0007669"/>
    <property type="project" value="InterPro"/>
</dbReference>
<dbReference type="CDD" id="cd13674">
    <property type="entry name" value="PBP2_TRAP_SBP_like_1"/>
    <property type="match status" value="1"/>
</dbReference>
<evidence type="ECO:0000313" key="5">
    <source>
        <dbReference type="EMBL" id="NSL51363.1"/>
    </source>
</evidence>
<organism evidence="5 6">
    <name type="scientific">Calidifontibacillus erzurumensis</name>
    <dbReference type="NCBI Taxonomy" id="2741433"/>
    <lineage>
        <taxon>Bacteria</taxon>
        <taxon>Bacillati</taxon>
        <taxon>Bacillota</taxon>
        <taxon>Bacilli</taxon>
        <taxon>Bacillales</taxon>
        <taxon>Bacillaceae</taxon>
        <taxon>Calidifontibacillus/Schinkia group</taxon>
        <taxon>Calidifontibacillus</taxon>
    </lineage>
</organism>